<protein>
    <submittedName>
        <fullName evidence="6">Ketopantoate reductase PanE/ApbA-domain-containing protein</fullName>
    </submittedName>
</protein>
<evidence type="ECO:0000256" key="3">
    <source>
        <dbReference type="ARBA" id="ARBA00023002"/>
    </source>
</evidence>
<dbReference type="InterPro" id="IPR013332">
    <property type="entry name" value="KPR_N"/>
</dbReference>
<comment type="caution">
    <text evidence="6">The sequence shown here is derived from an EMBL/GenBank/DDBJ whole genome shotgun (WGS) entry which is preliminary data.</text>
</comment>
<dbReference type="SUPFAM" id="SSF51735">
    <property type="entry name" value="NAD(P)-binding Rossmann-fold domains"/>
    <property type="match status" value="1"/>
</dbReference>
<keyword evidence="3" id="KW-0560">Oxidoreductase</keyword>
<reference evidence="6" key="2">
    <citation type="submission" date="2023-05" db="EMBL/GenBank/DDBJ databases">
        <authorList>
            <consortium name="Lawrence Berkeley National Laboratory"/>
            <person name="Steindorff A."/>
            <person name="Hensen N."/>
            <person name="Bonometti L."/>
            <person name="Westerberg I."/>
            <person name="Brannstrom I.O."/>
            <person name="Guillou S."/>
            <person name="Cros-Aarteil S."/>
            <person name="Calhoun S."/>
            <person name="Haridas S."/>
            <person name="Kuo A."/>
            <person name="Mondo S."/>
            <person name="Pangilinan J."/>
            <person name="Riley R."/>
            <person name="Labutti K."/>
            <person name="Andreopoulos B."/>
            <person name="Lipzen A."/>
            <person name="Chen C."/>
            <person name="Yanf M."/>
            <person name="Daum C."/>
            <person name="Ng V."/>
            <person name="Clum A."/>
            <person name="Ohm R."/>
            <person name="Martin F."/>
            <person name="Silar P."/>
            <person name="Natvig D."/>
            <person name="Lalanne C."/>
            <person name="Gautier V."/>
            <person name="Ament-Velasquez S.L."/>
            <person name="Kruys A."/>
            <person name="Hutchinson M.I."/>
            <person name="Powell A.J."/>
            <person name="Barry K."/>
            <person name="Miller A.N."/>
            <person name="Grigoriev I.V."/>
            <person name="Debuchy R."/>
            <person name="Gladieux P."/>
            <person name="Thoren M.H."/>
            <person name="Johannesson H."/>
        </authorList>
    </citation>
    <scope>NUCLEOTIDE SEQUENCE</scope>
    <source>
        <strain evidence="6">CBS 990.96</strain>
    </source>
</reference>
<dbReference type="Gene3D" id="1.10.1040.10">
    <property type="entry name" value="N-(1-d-carboxylethyl)-l-norvaline Dehydrogenase, domain 2"/>
    <property type="match status" value="1"/>
</dbReference>
<evidence type="ECO:0000256" key="1">
    <source>
        <dbReference type="ARBA" id="ARBA00007870"/>
    </source>
</evidence>
<evidence type="ECO:0000259" key="4">
    <source>
        <dbReference type="Pfam" id="PF02558"/>
    </source>
</evidence>
<evidence type="ECO:0000259" key="5">
    <source>
        <dbReference type="Pfam" id="PF08546"/>
    </source>
</evidence>
<name>A0AAN7BEG5_9PEZI</name>
<feature type="domain" description="Ketopantoate reductase C-terminal" evidence="5">
    <location>
        <begin position="219"/>
        <end position="336"/>
    </location>
</feature>
<dbReference type="InterPro" id="IPR008927">
    <property type="entry name" value="6-PGluconate_DH-like_C_sf"/>
</dbReference>
<dbReference type="SUPFAM" id="SSF48179">
    <property type="entry name" value="6-phosphogluconate dehydrogenase C-terminal domain-like"/>
    <property type="match status" value="1"/>
</dbReference>
<keyword evidence="7" id="KW-1185">Reference proteome</keyword>
<dbReference type="EMBL" id="MU865454">
    <property type="protein sequence ID" value="KAK4222786.1"/>
    <property type="molecule type" value="Genomic_DNA"/>
</dbReference>
<evidence type="ECO:0000313" key="6">
    <source>
        <dbReference type="EMBL" id="KAK4222786.1"/>
    </source>
</evidence>
<accession>A0AAN7BEG5</accession>
<dbReference type="AlphaFoldDB" id="A0AAN7BEG5"/>
<organism evidence="6 7">
    <name type="scientific">Podospora fimiseda</name>
    <dbReference type="NCBI Taxonomy" id="252190"/>
    <lineage>
        <taxon>Eukaryota</taxon>
        <taxon>Fungi</taxon>
        <taxon>Dikarya</taxon>
        <taxon>Ascomycota</taxon>
        <taxon>Pezizomycotina</taxon>
        <taxon>Sordariomycetes</taxon>
        <taxon>Sordariomycetidae</taxon>
        <taxon>Sordariales</taxon>
        <taxon>Podosporaceae</taxon>
        <taxon>Podospora</taxon>
    </lineage>
</organism>
<dbReference type="PANTHER" id="PTHR43765">
    <property type="entry name" value="2-DEHYDROPANTOATE 2-REDUCTASE-RELATED"/>
    <property type="match status" value="1"/>
</dbReference>
<evidence type="ECO:0000256" key="2">
    <source>
        <dbReference type="ARBA" id="ARBA00022857"/>
    </source>
</evidence>
<dbReference type="Pfam" id="PF08546">
    <property type="entry name" value="ApbA_C"/>
    <property type="match status" value="1"/>
</dbReference>
<dbReference type="InterPro" id="IPR050838">
    <property type="entry name" value="Ketopantoate_reductase"/>
</dbReference>
<gene>
    <name evidence="6" type="ORF">QBC38DRAFT_374387</name>
</gene>
<proteinExistence type="inferred from homology"/>
<dbReference type="Gene3D" id="3.40.50.720">
    <property type="entry name" value="NAD(P)-binding Rossmann-like Domain"/>
    <property type="match status" value="1"/>
</dbReference>
<dbReference type="InterPro" id="IPR013328">
    <property type="entry name" value="6PGD_dom2"/>
</dbReference>
<dbReference type="GO" id="GO:0050661">
    <property type="term" value="F:NADP binding"/>
    <property type="evidence" value="ECO:0007669"/>
    <property type="project" value="TreeGrafter"/>
</dbReference>
<evidence type="ECO:0000313" key="7">
    <source>
        <dbReference type="Proteomes" id="UP001301958"/>
    </source>
</evidence>
<dbReference type="PANTHER" id="PTHR43765:SF2">
    <property type="entry name" value="2-DEHYDROPANTOATE 2-REDUCTASE"/>
    <property type="match status" value="1"/>
</dbReference>
<dbReference type="GO" id="GO:0008677">
    <property type="term" value="F:2-dehydropantoate 2-reductase activity"/>
    <property type="evidence" value="ECO:0007669"/>
    <property type="project" value="TreeGrafter"/>
</dbReference>
<comment type="similarity">
    <text evidence="1">Belongs to the ketopantoate reductase family.</text>
</comment>
<dbReference type="GO" id="GO:0005739">
    <property type="term" value="C:mitochondrion"/>
    <property type="evidence" value="ECO:0007669"/>
    <property type="project" value="TreeGrafter"/>
</dbReference>
<keyword evidence="2" id="KW-0521">NADP</keyword>
<dbReference type="InterPro" id="IPR013752">
    <property type="entry name" value="KPA_reductase"/>
</dbReference>
<reference evidence="6" key="1">
    <citation type="journal article" date="2023" name="Mol. Phylogenet. Evol.">
        <title>Genome-scale phylogeny and comparative genomics of the fungal order Sordariales.</title>
        <authorList>
            <person name="Hensen N."/>
            <person name="Bonometti L."/>
            <person name="Westerberg I."/>
            <person name="Brannstrom I.O."/>
            <person name="Guillou S."/>
            <person name="Cros-Aarteil S."/>
            <person name="Calhoun S."/>
            <person name="Haridas S."/>
            <person name="Kuo A."/>
            <person name="Mondo S."/>
            <person name="Pangilinan J."/>
            <person name="Riley R."/>
            <person name="LaButti K."/>
            <person name="Andreopoulos B."/>
            <person name="Lipzen A."/>
            <person name="Chen C."/>
            <person name="Yan M."/>
            <person name="Daum C."/>
            <person name="Ng V."/>
            <person name="Clum A."/>
            <person name="Steindorff A."/>
            <person name="Ohm R.A."/>
            <person name="Martin F."/>
            <person name="Silar P."/>
            <person name="Natvig D.O."/>
            <person name="Lalanne C."/>
            <person name="Gautier V."/>
            <person name="Ament-Velasquez S.L."/>
            <person name="Kruys A."/>
            <person name="Hutchinson M.I."/>
            <person name="Powell A.J."/>
            <person name="Barry K."/>
            <person name="Miller A.N."/>
            <person name="Grigoriev I.V."/>
            <person name="Debuchy R."/>
            <person name="Gladieux P."/>
            <person name="Hiltunen Thoren M."/>
            <person name="Johannesson H."/>
        </authorList>
    </citation>
    <scope>NUCLEOTIDE SEQUENCE</scope>
    <source>
        <strain evidence="6">CBS 990.96</strain>
    </source>
</reference>
<dbReference type="InterPro" id="IPR036291">
    <property type="entry name" value="NAD(P)-bd_dom_sf"/>
</dbReference>
<dbReference type="Pfam" id="PF02558">
    <property type="entry name" value="ApbA"/>
    <property type="match status" value="1"/>
</dbReference>
<sequence length="386" mass="43140">MEISGNSSFDTQPRIHILGLGNIGKYVAHSLRRWNPDLGITLLLYKQELFDRFEKEGGGIMLISQEEDGEKETNFQGGYKLASSTEYTGPRIHNLIVACKGNSTVGALRCVAPFLHGNSNVLFLQNGLPNTNDVNRKYFRDREDWYIPKYYAGVVTAGVYNNTGRAFSIVRGGRGTVKIGPMFRGELPGIEDNVLLKALSKCVDINPVILNTRNEIFVEQIRKLAVNAVINPLTAIFGCKNGVLFGSELRVKVIRDLIMTEIGPIVRAILPPGTDERVMKEFEDEELFETIRSIAQRTGANTSSMLGDCKVKGGRGCEIMGILGALRDYAQLKNVGIETKKIDNLISWVLGLRPEFYREEGKCKTITGKLVCQQVWRDIDWSKDTW</sequence>
<feature type="domain" description="Ketopantoate reductase N-terminal" evidence="4">
    <location>
        <begin position="15"/>
        <end position="182"/>
    </location>
</feature>
<dbReference type="Proteomes" id="UP001301958">
    <property type="component" value="Unassembled WGS sequence"/>
</dbReference>